<dbReference type="EMBL" id="JBHSQV010000162">
    <property type="protein sequence ID" value="MFC5987437.1"/>
    <property type="molecule type" value="Genomic_DNA"/>
</dbReference>
<sequence>MKILHGPIEIAGQMGIISSRLRQMGHEAEAFNTFHSYLGYRERTHSLDEYELEWKSPEIIHYFDLFHFHYNASLTSGYSDLKIIKDLNKPMLMHYWGNDVRTHELATRNNPYAYTGDSPPPEQIEKSLKTVTSYIDYAVVQDYEVYPYVADYFKKVYVLPITMDVQSVQTFYPDEEQEVPLVIHAPTNPLFKGTEYVEKAISALQQEGVKFNYKRIEKMSNKEAISMYQKADIVVDQILCGSYGMLAVESMSLGKPVVGYIREDLVDQFWDVPPICSANPSRVYEVLKELIQNPKLRRLKGQEGRKYAETYHDIRVVCTQLLDIYKEIGAPI</sequence>
<dbReference type="RefSeq" id="WP_379894816.1">
    <property type="nucleotide sequence ID" value="NZ_CBCSCT010000041.1"/>
</dbReference>
<reference evidence="2" key="1">
    <citation type="journal article" date="2019" name="Int. J. Syst. Evol. Microbiol.">
        <title>The Global Catalogue of Microorganisms (GCM) 10K type strain sequencing project: providing services to taxonomists for standard genome sequencing and annotation.</title>
        <authorList>
            <consortium name="The Broad Institute Genomics Platform"/>
            <consortium name="The Broad Institute Genome Sequencing Center for Infectious Disease"/>
            <person name="Wu L."/>
            <person name="Ma J."/>
        </authorList>
    </citation>
    <scope>NUCLEOTIDE SEQUENCE [LARGE SCALE GENOMIC DNA]</scope>
    <source>
        <strain evidence="2">CCM 8749</strain>
    </source>
</reference>
<name>A0ABW1IQP6_9BACL</name>
<gene>
    <name evidence="1" type="ORF">ACFPXP_13590</name>
</gene>
<keyword evidence="2" id="KW-1185">Reference proteome</keyword>
<dbReference type="Proteomes" id="UP001596250">
    <property type="component" value="Unassembled WGS sequence"/>
</dbReference>
<dbReference type="SUPFAM" id="SSF53756">
    <property type="entry name" value="UDP-Glycosyltransferase/glycogen phosphorylase"/>
    <property type="match status" value="1"/>
</dbReference>
<dbReference type="PANTHER" id="PTHR45947">
    <property type="entry name" value="SULFOQUINOVOSYL TRANSFERASE SQD2"/>
    <property type="match status" value="1"/>
</dbReference>
<dbReference type="Gene3D" id="3.40.50.2000">
    <property type="entry name" value="Glycogen Phosphorylase B"/>
    <property type="match status" value="1"/>
</dbReference>
<comment type="caution">
    <text evidence="1">The sequence shown here is derived from an EMBL/GenBank/DDBJ whole genome shotgun (WGS) entry which is preliminary data.</text>
</comment>
<proteinExistence type="predicted"/>
<protein>
    <submittedName>
        <fullName evidence="1">Glycosyltransferase</fullName>
    </submittedName>
</protein>
<dbReference type="PANTHER" id="PTHR45947:SF3">
    <property type="entry name" value="SULFOQUINOVOSYL TRANSFERASE SQD2"/>
    <property type="match status" value="1"/>
</dbReference>
<evidence type="ECO:0000313" key="1">
    <source>
        <dbReference type="EMBL" id="MFC5987437.1"/>
    </source>
</evidence>
<organism evidence="1 2">
    <name type="scientific">Marinicrinis lubricantis</name>
    <dbReference type="NCBI Taxonomy" id="2086470"/>
    <lineage>
        <taxon>Bacteria</taxon>
        <taxon>Bacillati</taxon>
        <taxon>Bacillota</taxon>
        <taxon>Bacilli</taxon>
        <taxon>Bacillales</taxon>
        <taxon>Paenibacillaceae</taxon>
    </lineage>
</organism>
<evidence type="ECO:0000313" key="2">
    <source>
        <dbReference type="Proteomes" id="UP001596250"/>
    </source>
</evidence>
<dbReference type="InterPro" id="IPR050194">
    <property type="entry name" value="Glycosyltransferase_grp1"/>
</dbReference>
<accession>A0ABW1IQP6</accession>